<organism evidence="1 2">
    <name type="scientific">Chryseobacterium turcicum</name>
    <dbReference type="NCBI Taxonomy" id="2898076"/>
    <lineage>
        <taxon>Bacteria</taxon>
        <taxon>Pseudomonadati</taxon>
        <taxon>Bacteroidota</taxon>
        <taxon>Flavobacteriia</taxon>
        <taxon>Flavobacteriales</taxon>
        <taxon>Weeksellaceae</taxon>
        <taxon>Chryseobacterium group</taxon>
        <taxon>Chryseobacterium</taxon>
    </lineage>
</organism>
<sequence>MAEIDYEISKTPENRKLPRNGEKEALLYSCGIAHERSGWSSSFNISQVGKDLYEYVIKN</sequence>
<dbReference type="RefSeq" id="WP_230670039.1">
    <property type="nucleotide sequence ID" value="NZ_JAJNAY010000001.1"/>
</dbReference>
<dbReference type="Proteomes" id="UP001108025">
    <property type="component" value="Unassembled WGS sequence"/>
</dbReference>
<evidence type="ECO:0000313" key="1">
    <source>
        <dbReference type="EMBL" id="MCD1117864.1"/>
    </source>
</evidence>
<dbReference type="EMBL" id="JAJNAY010000001">
    <property type="protein sequence ID" value="MCD1117864.1"/>
    <property type="molecule type" value="Genomic_DNA"/>
</dbReference>
<comment type="caution">
    <text evidence="1">The sequence shown here is derived from an EMBL/GenBank/DDBJ whole genome shotgun (WGS) entry which is preliminary data.</text>
</comment>
<gene>
    <name evidence="1" type="ORF">LO744_13435</name>
</gene>
<evidence type="ECO:0000313" key="2">
    <source>
        <dbReference type="Proteomes" id="UP001108025"/>
    </source>
</evidence>
<name>A0A9Q3V2Y6_9FLAO</name>
<keyword evidence="2" id="KW-1185">Reference proteome</keyword>
<reference evidence="1" key="1">
    <citation type="submission" date="2021-11" db="EMBL/GenBank/DDBJ databases">
        <title>Description of novel Chryseobacterium species.</title>
        <authorList>
            <person name="Saticioglu I.B."/>
            <person name="Ay H."/>
            <person name="Altun S."/>
            <person name="Duman M."/>
        </authorList>
    </citation>
    <scope>NUCLEOTIDE SEQUENCE</scope>
    <source>
        <strain evidence="1">C-17</strain>
    </source>
</reference>
<proteinExistence type="predicted"/>
<protein>
    <submittedName>
        <fullName evidence="1">Uncharacterized protein</fullName>
    </submittedName>
</protein>
<accession>A0A9Q3V2Y6</accession>
<dbReference type="AlphaFoldDB" id="A0A9Q3V2Y6"/>